<name>A0A543E9P6_9FLAO</name>
<dbReference type="EMBL" id="VFPD01000003">
    <property type="protein sequence ID" value="TQM18312.1"/>
    <property type="molecule type" value="Genomic_DNA"/>
</dbReference>
<protein>
    <submittedName>
        <fullName evidence="1">Uncharacterized protein</fullName>
    </submittedName>
</protein>
<dbReference type="RefSeq" id="WP_167497903.1">
    <property type="nucleotide sequence ID" value="NZ_VFPD01000003.1"/>
</dbReference>
<keyword evidence="2" id="KW-1185">Reference proteome</keyword>
<dbReference type="Proteomes" id="UP000316437">
    <property type="component" value="Unassembled WGS sequence"/>
</dbReference>
<accession>A0A543E9P6</accession>
<sequence>MEKQKTGIEFPHFGASYPDDPCPFCNTEEYIEWCVDEDFTKEMAEKHIEYLNKKYN</sequence>
<proteinExistence type="predicted"/>
<gene>
    <name evidence="1" type="ORF">FB551_4093</name>
</gene>
<dbReference type="AlphaFoldDB" id="A0A543E9P6"/>
<reference evidence="1 2" key="1">
    <citation type="submission" date="2019-06" db="EMBL/GenBank/DDBJ databases">
        <title>Sorghum-associated microbial communities from plants grown in Nebraska, USA.</title>
        <authorList>
            <person name="Schachtman D."/>
        </authorList>
    </citation>
    <scope>NUCLEOTIDE SEQUENCE [LARGE SCALE GENOMIC DNA]</scope>
    <source>
        <strain evidence="1 2">110</strain>
    </source>
</reference>
<organism evidence="1 2">
    <name type="scientific">Chryseobacterium aquifrigidense</name>
    <dbReference type="NCBI Taxonomy" id="558021"/>
    <lineage>
        <taxon>Bacteria</taxon>
        <taxon>Pseudomonadati</taxon>
        <taxon>Bacteroidota</taxon>
        <taxon>Flavobacteriia</taxon>
        <taxon>Flavobacteriales</taxon>
        <taxon>Weeksellaceae</taxon>
        <taxon>Chryseobacterium group</taxon>
        <taxon>Chryseobacterium</taxon>
    </lineage>
</organism>
<comment type="caution">
    <text evidence="1">The sequence shown here is derived from an EMBL/GenBank/DDBJ whole genome shotgun (WGS) entry which is preliminary data.</text>
</comment>
<evidence type="ECO:0000313" key="1">
    <source>
        <dbReference type="EMBL" id="TQM18312.1"/>
    </source>
</evidence>
<evidence type="ECO:0000313" key="2">
    <source>
        <dbReference type="Proteomes" id="UP000316437"/>
    </source>
</evidence>